<protein>
    <submittedName>
        <fullName evidence="2">Uncharacterized protein</fullName>
    </submittedName>
</protein>
<dbReference type="OrthoDB" id="755797at2759"/>
<name>A0A9Q1KGM6_9CARY</name>
<feature type="region of interest" description="Disordered" evidence="1">
    <location>
        <begin position="86"/>
        <end position="170"/>
    </location>
</feature>
<gene>
    <name evidence="2" type="ORF">Cgig2_022371</name>
</gene>
<dbReference type="PANTHER" id="PTHR37708">
    <property type="entry name" value="HOMEOBOX HOX-B3-LIKE PROTEIN"/>
    <property type="match status" value="1"/>
</dbReference>
<dbReference type="EMBL" id="JAKOGI010000140">
    <property type="protein sequence ID" value="KAJ8442488.1"/>
    <property type="molecule type" value="Genomic_DNA"/>
</dbReference>
<dbReference type="AlphaFoldDB" id="A0A9Q1KGM6"/>
<proteinExistence type="predicted"/>
<accession>A0A9Q1KGM6</accession>
<evidence type="ECO:0000313" key="3">
    <source>
        <dbReference type="Proteomes" id="UP001153076"/>
    </source>
</evidence>
<dbReference type="PANTHER" id="PTHR37708:SF2">
    <property type="entry name" value="HOMEOBOX HOX-B3-LIKE PROTEIN"/>
    <property type="match status" value="1"/>
</dbReference>
<organism evidence="2 3">
    <name type="scientific">Carnegiea gigantea</name>
    <dbReference type="NCBI Taxonomy" id="171969"/>
    <lineage>
        <taxon>Eukaryota</taxon>
        <taxon>Viridiplantae</taxon>
        <taxon>Streptophyta</taxon>
        <taxon>Embryophyta</taxon>
        <taxon>Tracheophyta</taxon>
        <taxon>Spermatophyta</taxon>
        <taxon>Magnoliopsida</taxon>
        <taxon>eudicotyledons</taxon>
        <taxon>Gunneridae</taxon>
        <taxon>Pentapetalae</taxon>
        <taxon>Caryophyllales</taxon>
        <taxon>Cactineae</taxon>
        <taxon>Cactaceae</taxon>
        <taxon>Cactoideae</taxon>
        <taxon>Echinocereeae</taxon>
        <taxon>Carnegiea</taxon>
    </lineage>
</organism>
<evidence type="ECO:0000256" key="1">
    <source>
        <dbReference type="SAM" id="MobiDB-lite"/>
    </source>
</evidence>
<evidence type="ECO:0000313" key="2">
    <source>
        <dbReference type="EMBL" id="KAJ8442488.1"/>
    </source>
</evidence>
<feature type="compositionally biased region" description="Polar residues" evidence="1">
    <location>
        <begin position="159"/>
        <end position="170"/>
    </location>
</feature>
<reference evidence="2" key="1">
    <citation type="submission" date="2022-04" db="EMBL/GenBank/DDBJ databases">
        <title>Carnegiea gigantea Genome sequencing and assembly v2.</title>
        <authorList>
            <person name="Copetti D."/>
            <person name="Sanderson M.J."/>
            <person name="Burquez A."/>
            <person name="Wojciechowski M.F."/>
        </authorList>
    </citation>
    <scope>NUCLEOTIDE SEQUENCE</scope>
    <source>
        <strain evidence="2">SGP5-SGP5p</strain>
        <tissue evidence="2">Aerial part</tissue>
    </source>
</reference>
<comment type="caution">
    <text evidence="2">The sequence shown here is derived from an EMBL/GenBank/DDBJ whole genome shotgun (WGS) entry which is preliminary data.</text>
</comment>
<feature type="compositionally biased region" description="Basic and acidic residues" evidence="1">
    <location>
        <begin position="116"/>
        <end position="133"/>
    </location>
</feature>
<sequence length="231" mass="26090">MAGTKESLKLTLKPVSLIRSQYWDPLNTHNSLLQFTIDSYLMERGPRYYAYAQLRESKLRSNRTKFEESDPYFTLPRSEFSPAKKSVTLQENSIDSNRKRRSSVLAQSVPDFTPAVRKENRRPQENRILRAEKSATPPAAMAKREKVCPRGTKMGAGSRSVNSGEKQSGGTFMMMGRKSYASIEELKGLSIAASNAINGENRGRKRSNALRKSTVFSTRKVGFKQEQRLSV</sequence>
<dbReference type="Proteomes" id="UP001153076">
    <property type="component" value="Unassembled WGS sequence"/>
</dbReference>
<keyword evidence="3" id="KW-1185">Reference proteome</keyword>